<dbReference type="InterPro" id="IPR035906">
    <property type="entry name" value="MetI-like_sf"/>
</dbReference>
<dbReference type="Pfam" id="PF00528">
    <property type="entry name" value="BPD_transp_1"/>
    <property type="match status" value="1"/>
</dbReference>
<dbReference type="InterPro" id="IPR000515">
    <property type="entry name" value="MetI-like"/>
</dbReference>
<feature type="transmembrane region" description="Helical" evidence="7">
    <location>
        <begin position="79"/>
        <end position="98"/>
    </location>
</feature>
<dbReference type="PROSITE" id="PS50928">
    <property type="entry name" value="ABC_TM1"/>
    <property type="match status" value="1"/>
</dbReference>
<accession>A0A917G7C4</accession>
<dbReference type="GO" id="GO:0055085">
    <property type="term" value="P:transmembrane transport"/>
    <property type="evidence" value="ECO:0007669"/>
    <property type="project" value="InterPro"/>
</dbReference>
<comment type="caution">
    <text evidence="9">The sequence shown here is derived from an EMBL/GenBank/DDBJ whole genome shotgun (WGS) entry which is preliminary data.</text>
</comment>
<reference evidence="9" key="2">
    <citation type="submission" date="2020-09" db="EMBL/GenBank/DDBJ databases">
        <authorList>
            <person name="Sun Q."/>
            <person name="Zhou Y."/>
        </authorList>
    </citation>
    <scope>NUCLEOTIDE SEQUENCE</scope>
    <source>
        <strain evidence="9">CGMCC 1.12987</strain>
    </source>
</reference>
<feature type="domain" description="ABC transmembrane type-1" evidence="8">
    <location>
        <begin position="75"/>
        <end position="278"/>
    </location>
</feature>
<evidence type="ECO:0000259" key="8">
    <source>
        <dbReference type="PROSITE" id="PS50928"/>
    </source>
</evidence>
<feature type="transmembrane region" description="Helical" evidence="7">
    <location>
        <begin position="142"/>
        <end position="162"/>
    </location>
</feature>
<dbReference type="Proteomes" id="UP000644756">
    <property type="component" value="Unassembled WGS sequence"/>
</dbReference>
<name>A0A917G7C4_9BACL</name>
<evidence type="ECO:0000256" key="2">
    <source>
        <dbReference type="ARBA" id="ARBA00022448"/>
    </source>
</evidence>
<comment type="subcellular location">
    <subcellularLocation>
        <location evidence="1 7">Cell membrane</location>
        <topology evidence="1 7">Multi-pass membrane protein</topology>
    </subcellularLocation>
</comment>
<keyword evidence="3" id="KW-1003">Cell membrane</keyword>
<comment type="similarity">
    <text evidence="7">Belongs to the binding-protein-dependent transport system permease family.</text>
</comment>
<dbReference type="PANTHER" id="PTHR43744:SF9">
    <property type="entry name" value="POLYGALACTURONAN_RHAMNOGALACTURONAN TRANSPORT SYSTEM PERMEASE PROTEIN YTCP"/>
    <property type="match status" value="1"/>
</dbReference>
<feature type="transmembrane region" description="Helical" evidence="7">
    <location>
        <begin position="110"/>
        <end position="130"/>
    </location>
</feature>
<evidence type="ECO:0000256" key="3">
    <source>
        <dbReference type="ARBA" id="ARBA00022475"/>
    </source>
</evidence>
<protein>
    <submittedName>
        <fullName evidence="9">Sugar ABC transporter permease</fullName>
    </submittedName>
</protein>
<feature type="transmembrane region" description="Helical" evidence="7">
    <location>
        <begin position="183"/>
        <end position="206"/>
    </location>
</feature>
<feature type="transmembrane region" description="Helical" evidence="7">
    <location>
        <begin position="259"/>
        <end position="278"/>
    </location>
</feature>
<organism evidence="9 10">
    <name type="scientific">Paenibacillus abyssi</name>
    <dbReference type="NCBI Taxonomy" id="1340531"/>
    <lineage>
        <taxon>Bacteria</taxon>
        <taxon>Bacillati</taxon>
        <taxon>Bacillota</taxon>
        <taxon>Bacilli</taxon>
        <taxon>Bacillales</taxon>
        <taxon>Paenibacillaceae</taxon>
        <taxon>Paenibacillus</taxon>
    </lineage>
</organism>
<evidence type="ECO:0000256" key="7">
    <source>
        <dbReference type="RuleBase" id="RU363032"/>
    </source>
</evidence>
<dbReference type="CDD" id="cd06261">
    <property type="entry name" value="TM_PBP2"/>
    <property type="match status" value="1"/>
</dbReference>
<gene>
    <name evidence="9" type="ORF">GCM10010916_48530</name>
</gene>
<evidence type="ECO:0000256" key="1">
    <source>
        <dbReference type="ARBA" id="ARBA00004651"/>
    </source>
</evidence>
<dbReference type="EMBL" id="BMGR01000026">
    <property type="protein sequence ID" value="GGG26428.1"/>
    <property type="molecule type" value="Genomic_DNA"/>
</dbReference>
<keyword evidence="10" id="KW-1185">Reference proteome</keyword>
<dbReference type="PANTHER" id="PTHR43744">
    <property type="entry name" value="ABC TRANSPORTER PERMEASE PROTEIN MG189-RELATED-RELATED"/>
    <property type="match status" value="1"/>
</dbReference>
<evidence type="ECO:0000256" key="5">
    <source>
        <dbReference type="ARBA" id="ARBA00022989"/>
    </source>
</evidence>
<dbReference type="GO" id="GO:0005886">
    <property type="term" value="C:plasma membrane"/>
    <property type="evidence" value="ECO:0007669"/>
    <property type="project" value="UniProtKB-SubCell"/>
</dbReference>
<keyword evidence="5 7" id="KW-1133">Transmembrane helix</keyword>
<evidence type="ECO:0000313" key="9">
    <source>
        <dbReference type="EMBL" id="GGG26428.1"/>
    </source>
</evidence>
<evidence type="ECO:0000313" key="10">
    <source>
        <dbReference type="Proteomes" id="UP000644756"/>
    </source>
</evidence>
<dbReference type="SUPFAM" id="SSF161098">
    <property type="entry name" value="MetI-like"/>
    <property type="match status" value="1"/>
</dbReference>
<reference evidence="9" key="1">
    <citation type="journal article" date="2014" name="Int. J. Syst. Evol. Microbiol.">
        <title>Complete genome sequence of Corynebacterium casei LMG S-19264T (=DSM 44701T), isolated from a smear-ripened cheese.</title>
        <authorList>
            <consortium name="US DOE Joint Genome Institute (JGI-PGF)"/>
            <person name="Walter F."/>
            <person name="Albersmeier A."/>
            <person name="Kalinowski J."/>
            <person name="Ruckert C."/>
        </authorList>
    </citation>
    <scope>NUCLEOTIDE SEQUENCE</scope>
    <source>
        <strain evidence="9">CGMCC 1.12987</strain>
    </source>
</reference>
<evidence type="ECO:0000256" key="6">
    <source>
        <dbReference type="ARBA" id="ARBA00023136"/>
    </source>
</evidence>
<dbReference type="AlphaFoldDB" id="A0A917G7C4"/>
<dbReference type="RefSeq" id="WP_188533682.1">
    <property type="nucleotide sequence ID" value="NZ_BMGR01000026.1"/>
</dbReference>
<sequence length="293" mass="32751">MVYKKSLGEKAFDVSNYVLLTLGTIVFLYPLWFVIISSFSSASAIASGSVTLWPQGFNIEAYERVFSDSNIWTAYSNTLIYVGAGTLINLLLTTLGAYPLSRRDLKGRNMIMLFIVFTMFFSGGLIPTYLNVRDLGLFDSRWALILPSAISAYNLIVMRTFFQSTIPDGLIESAKIEGASEYRILWNIILPLSMPVVAVMTLFYAVAHWNSWFDAMIYLQDRTLYPLQLILREILVQNKTNDMLGGVGSGDVVSIGETIKYATIVIATVPILIIYPFLQKYFAKGVMLGGVKE</sequence>
<keyword evidence="4 7" id="KW-0812">Transmembrane</keyword>
<dbReference type="Gene3D" id="1.10.3720.10">
    <property type="entry name" value="MetI-like"/>
    <property type="match status" value="1"/>
</dbReference>
<keyword evidence="6 7" id="KW-0472">Membrane</keyword>
<feature type="transmembrane region" description="Helical" evidence="7">
    <location>
        <begin position="14"/>
        <end position="35"/>
    </location>
</feature>
<evidence type="ECO:0000256" key="4">
    <source>
        <dbReference type="ARBA" id="ARBA00022692"/>
    </source>
</evidence>
<proteinExistence type="inferred from homology"/>
<keyword evidence="2 7" id="KW-0813">Transport</keyword>